<organism evidence="2 3">
    <name type="scientific">Armadillidium nasatum</name>
    <dbReference type="NCBI Taxonomy" id="96803"/>
    <lineage>
        <taxon>Eukaryota</taxon>
        <taxon>Metazoa</taxon>
        <taxon>Ecdysozoa</taxon>
        <taxon>Arthropoda</taxon>
        <taxon>Crustacea</taxon>
        <taxon>Multicrustacea</taxon>
        <taxon>Malacostraca</taxon>
        <taxon>Eumalacostraca</taxon>
        <taxon>Peracarida</taxon>
        <taxon>Isopoda</taxon>
        <taxon>Oniscidea</taxon>
        <taxon>Crinocheta</taxon>
        <taxon>Armadillidiidae</taxon>
        <taxon>Armadillidium</taxon>
    </lineage>
</organism>
<dbReference type="Proteomes" id="UP000326759">
    <property type="component" value="Unassembled WGS sequence"/>
</dbReference>
<evidence type="ECO:0000313" key="2">
    <source>
        <dbReference type="EMBL" id="KAB7501593.1"/>
    </source>
</evidence>
<reference evidence="2 3" key="1">
    <citation type="journal article" date="2019" name="PLoS Biol.">
        <title>Sex chromosomes control vertical transmission of feminizing Wolbachia symbionts in an isopod.</title>
        <authorList>
            <person name="Becking T."/>
            <person name="Chebbi M.A."/>
            <person name="Giraud I."/>
            <person name="Moumen B."/>
            <person name="Laverre T."/>
            <person name="Caubet Y."/>
            <person name="Peccoud J."/>
            <person name="Gilbert C."/>
            <person name="Cordaux R."/>
        </authorList>
    </citation>
    <scope>NUCLEOTIDE SEQUENCE [LARGE SCALE GENOMIC DNA]</scope>
    <source>
        <strain evidence="2">ANa2</strain>
        <tissue evidence="2">Whole body excluding digestive tract and cuticle</tissue>
    </source>
</reference>
<feature type="region of interest" description="Disordered" evidence="1">
    <location>
        <begin position="16"/>
        <end position="62"/>
    </location>
</feature>
<dbReference type="AlphaFoldDB" id="A0A5N5T4T7"/>
<feature type="region of interest" description="Disordered" evidence="1">
    <location>
        <begin position="76"/>
        <end position="109"/>
    </location>
</feature>
<protein>
    <submittedName>
        <fullName evidence="2">Uncharacterized protein</fullName>
    </submittedName>
</protein>
<keyword evidence="3" id="KW-1185">Reference proteome</keyword>
<feature type="compositionally biased region" description="Polar residues" evidence="1">
    <location>
        <begin position="30"/>
        <end position="40"/>
    </location>
</feature>
<proteinExistence type="predicted"/>
<sequence length="160" mass="18345">LYQDYFRRPPIIQELPQTFSKYPGVPGSGKTRSSTQSKSLKSPETEERKSLQQSTDKVKTKSEYSPEIAFDLFDKTANFSNPRKNKSSTELEDVKTPETGETKSSKQAKRVQFRGTGCVSCDESFDPYQNYFNRLPSIEELTPSFSKYNNPVSSFRPWKD</sequence>
<feature type="compositionally biased region" description="Basic and acidic residues" evidence="1">
    <location>
        <begin position="87"/>
        <end position="104"/>
    </location>
</feature>
<name>A0A5N5T4T7_9CRUS</name>
<feature type="compositionally biased region" description="Basic and acidic residues" evidence="1">
    <location>
        <begin position="41"/>
        <end position="62"/>
    </location>
</feature>
<feature type="non-terminal residue" evidence="2">
    <location>
        <position position="1"/>
    </location>
</feature>
<evidence type="ECO:0000313" key="3">
    <source>
        <dbReference type="Proteomes" id="UP000326759"/>
    </source>
</evidence>
<comment type="caution">
    <text evidence="2">The sequence shown here is derived from an EMBL/GenBank/DDBJ whole genome shotgun (WGS) entry which is preliminary data.</text>
</comment>
<gene>
    <name evidence="2" type="ORF">Anas_13236</name>
</gene>
<evidence type="ECO:0000256" key="1">
    <source>
        <dbReference type="SAM" id="MobiDB-lite"/>
    </source>
</evidence>
<accession>A0A5N5T4T7</accession>
<dbReference type="EMBL" id="SEYY01010146">
    <property type="protein sequence ID" value="KAB7501593.1"/>
    <property type="molecule type" value="Genomic_DNA"/>
</dbReference>